<dbReference type="InterPro" id="IPR051035">
    <property type="entry name" value="Mito_inheritance_9"/>
</dbReference>
<evidence type="ECO:0000313" key="1">
    <source>
        <dbReference type="EMBL" id="RFU24389.1"/>
    </source>
</evidence>
<protein>
    <recommendedName>
        <fullName evidence="3">Aminoglycoside phosphotransferase domain-containing protein</fullName>
    </recommendedName>
</protein>
<dbReference type="EMBL" id="NCSJ02000454">
    <property type="protein sequence ID" value="RFU24389.1"/>
    <property type="molecule type" value="Genomic_DNA"/>
</dbReference>
<dbReference type="PANTHER" id="PTHR36091">
    <property type="entry name" value="ALTERED INHERITANCE OF MITOCHONDRIA PROTEIN 9, MITOCHONDRIAL"/>
    <property type="match status" value="1"/>
</dbReference>
<dbReference type="PANTHER" id="PTHR36091:SF2">
    <property type="entry name" value="AMINOGLYCOSIDE PHOSPHOTRANSFERASE DOMAIN-CONTAINING PROTEIN"/>
    <property type="match status" value="1"/>
</dbReference>
<reference evidence="1 2" key="1">
    <citation type="submission" date="2018-05" db="EMBL/GenBank/DDBJ databases">
        <title>Draft genome sequence of Scytalidium lignicola DSM 105466, a ubiquitous saprotrophic fungus.</title>
        <authorList>
            <person name="Buettner E."/>
            <person name="Gebauer A.M."/>
            <person name="Hofrichter M."/>
            <person name="Liers C."/>
            <person name="Kellner H."/>
        </authorList>
    </citation>
    <scope>NUCLEOTIDE SEQUENCE [LARGE SCALE GENOMIC DNA]</scope>
    <source>
        <strain evidence="1 2">DSM 105466</strain>
    </source>
</reference>
<sequence>MDIVRTILNIPTPRIYAYSASTNNSVEAEYIIMVDAPGTQLGEVWDGMEISEKARIVEDLVEMEKKLLSVSYIRFEFHREIVFKYTANLILGKSSQDYLMSTANREISWINKFAIPKPPRDIFIVSDAQNSLQDIFDIVPYILPQNEKLARPTLWRWDMHSANLFVKGSRIASLIDRQAIWAGPLFLQFRHPKLMDYNGELLLKIPATYESLEGGQEKSRLRNQVERYGNKFAADIPCPIHFIEDDLADHYWYGGGWNELADFWDSISGLVSRDGWTSNETYNQALEMFIELREEGLKNFTGEDREVFDAQTK</sequence>
<gene>
    <name evidence="1" type="ORF">B7463_g11948</name>
</gene>
<dbReference type="GO" id="GO:0005739">
    <property type="term" value="C:mitochondrion"/>
    <property type="evidence" value="ECO:0007669"/>
    <property type="project" value="TreeGrafter"/>
</dbReference>
<evidence type="ECO:0000313" key="2">
    <source>
        <dbReference type="Proteomes" id="UP000258309"/>
    </source>
</evidence>
<feature type="non-terminal residue" evidence="1">
    <location>
        <position position="313"/>
    </location>
</feature>
<dbReference type="STRING" id="5539.A0A3E2GTE8"/>
<dbReference type="SUPFAM" id="SSF56112">
    <property type="entry name" value="Protein kinase-like (PK-like)"/>
    <property type="match status" value="1"/>
</dbReference>
<dbReference type="InterPro" id="IPR011009">
    <property type="entry name" value="Kinase-like_dom_sf"/>
</dbReference>
<keyword evidence="2" id="KW-1185">Reference proteome</keyword>
<feature type="non-terminal residue" evidence="1">
    <location>
        <position position="1"/>
    </location>
</feature>
<organism evidence="1 2">
    <name type="scientific">Scytalidium lignicola</name>
    <name type="common">Hyphomycete</name>
    <dbReference type="NCBI Taxonomy" id="5539"/>
    <lineage>
        <taxon>Eukaryota</taxon>
        <taxon>Fungi</taxon>
        <taxon>Dikarya</taxon>
        <taxon>Ascomycota</taxon>
        <taxon>Pezizomycotina</taxon>
        <taxon>Leotiomycetes</taxon>
        <taxon>Leotiomycetes incertae sedis</taxon>
        <taxon>Scytalidium</taxon>
    </lineage>
</organism>
<evidence type="ECO:0008006" key="3">
    <source>
        <dbReference type="Google" id="ProtNLM"/>
    </source>
</evidence>
<dbReference type="OMA" id="FELRTHW"/>
<dbReference type="OrthoDB" id="2968323at2759"/>
<comment type="caution">
    <text evidence="1">The sequence shown here is derived from an EMBL/GenBank/DDBJ whole genome shotgun (WGS) entry which is preliminary data.</text>
</comment>
<accession>A0A3E2GTE8</accession>
<name>A0A3E2GTE8_SCYLI</name>
<dbReference type="Proteomes" id="UP000258309">
    <property type="component" value="Unassembled WGS sequence"/>
</dbReference>
<proteinExistence type="predicted"/>
<dbReference type="AlphaFoldDB" id="A0A3E2GTE8"/>